<proteinExistence type="predicted"/>
<evidence type="ECO:0000256" key="1">
    <source>
        <dbReference type="SAM" id="MobiDB-lite"/>
    </source>
</evidence>
<evidence type="ECO:0000313" key="3">
    <source>
        <dbReference type="Proteomes" id="UP000077701"/>
    </source>
</evidence>
<reference evidence="3" key="2">
    <citation type="submission" date="2016-04" db="EMBL/GenBank/DDBJ databases">
        <title>Planomonospora sphaerica JCM9374 whole genome shotgun sequence.</title>
        <authorList>
            <person name="Suzuki T."/>
            <person name="Dohra H."/>
            <person name="Kodani S."/>
        </authorList>
    </citation>
    <scope>NUCLEOTIDE SEQUENCE [LARGE SCALE GENOMIC DNA]</scope>
    <source>
        <strain evidence="3">JCM 9374</strain>
    </source>
</reference>
<gene>
    <name evidence="2" type="ORF">PS9374_04476</name>
</gene>
<accession>A0A171DIW3</accession>
<dbReference type="Pfam" id="PF19800">
    <property type="entry name" value="DUF6283"/>
    <property type="match status" value="1"/>
</dbReference>
<dbReference type="EMBL" id="BDCX01000011">
    <property type="protein sequence ID" value="GAT68811.1"/>
    <property type="molecule type" value="Genomic_DNA"/>
</dbReference>
<dbReference type="AlphaFoldDB" id="A0A171DIW3"/>
<dbReference type="Proteomes" id="UP000077701">
    <property type="component" value="Unassembled WGS sequence"/>
</dbReference>
<name>A0A171DIW3_9ACTN</name>
<sequence length="183" mass="19724">MDTSRSASDHNRLEQAVAELAEWAALPEGVVDFHDGGDGRWGVTTAVSRDGEYQTSPCARCPWRKDAPLGAFPPEVYRHSASTTYDMSVHIFSCHACTAEQPKTCAGFLLRGAADNLAIRRRNHDYSDVHAGGAELYDSYRDMAIANGVDPDDPALAPCRGDRHGRAGADWTPPPADATGGPR</sequence>
<comment type="caution">
    <text evidence="2">The sequence shown here is derived from an EMBL/GenBank/DDBJ whole genome shotgun (WGS) entry which is preliminary data.</text>
</comment>
<dbReference type="RefSeq" id="WP_068899686.1">
    <property type="nucleotide sequence ID" value="NZ_BDCX01000011.1"/>
</dbReference>
<feature type="region of interest" description="Disordered" evidence="1">
    <location>
        <begin position="151"/>
        <end position="183"/>
    </location>
</feature>
<keyword evidence="3" id="KW-1185">Reference proteome</keyword>
<organism evidence="2 3">
    <name type="scientific">Planomonospora sphaerica</name>
    <dbReference type="NCBI Taxonomy" id="161355"/>
    <lineage>
        <taxon>Bacteria</taxon>
        <taxon>Bacillati</taxon>
        <taxon>Actinomycetota</taxon>
        <taxon>Actinomycetes</taxon>
        <taxon>Streptosporangiales</taxon>
        <taxon>Streptosporangiaceae</taxon>
        <taxon>Planomonospora</taxon>
    </lineage>
</organism>
<reference evidence="2 3" key="1">
    <citation type="journal article" date="2016" name="Genome Announc.">
        <title>Draft Genome Sequence of Planomonospora sphaerica JCM9374, a Rare Actinomycete.</title>
        <authorList>
            <person name="Dohra H."/>
            <person name="Suzuki T."/>
            <person name="Inoue Y."/>
            <person name="Kodani S."/>
        </authorList>
    </citation>
    <scope>NUCLEOTIDE SEQUENCE [LARGE SCALE GENOMIC DNA]</scope>
    <source>
        <strain evidence="2 3">JCM 9374</strain>
    </source>
</reference>
<dbReference type="STRING" id="161355.PS9374_04476"/>
<evidence type="ECO:0000313" key="2">
    <source>
        <dbReference type="EMBL" id="GAT68811.1"/>
    </source>
</evidence>
<protein>
    <submittedName>
        <fullName evidence="2">Uncharacterized protein</fullName>
    </submittedName>
</protein>
<dbReference type="InterPro" id="IPR046250">
    <property type="entry name" value="DUF6283"/>
</dbReference>